<dbReference type="InterPro" id="IPR000644">
    <property type="entry name" value="CBS_dom"/>
</dbReference>
<dbReference type="InterPro" id="IPR038076">
    <property type="entry name" value="MgtE_N_sf"/>
</dbReference>
<dbReference type="EMBL" id="CP025198">
    <property type="protein sequence ID" value="AXE39300.1"/>
    <property type="molecule type" value="Genomic_DNA"/>
</dbReference>
<dbReference type="InterPro" id="IPR046342">
    <property type="entry name" value="CBS_dom_sf"/>
</dbReference>
<feature type="domain" description="CBS" evidence="2">
    <location>
        <begin position="283"/>
        <end position="350"/>
    </location>
</feature>
<organism evidence="3 4">
    <name type="scientific">Acidipropionibacterium virtanenii</name>
    <dbReference type="NCBI Taxonomy" id="2057246"/>
    <lineage>
        <taxon>Bacteria</taxon>
        <taxon>Bacillati</taxon>
        <taxon>Actinomycetota</taxon>
        <taxon>Actinomycetes</taxon>
        <taxon>Propionibacteriales</taxon>
        <taxon>Propionibacteriaceae</taxon>
        <taxon>Acidipropionibacterium</taxon>
    </lineage>
</organism>
<dbReference type="AlphaFoldDB" id="A0A344UVK2"/>
<dbReference type="GO" id="GO:0016020">
    <property type="term" value="C:membrane"/>
    <property type="evidence" value="ECO:0007669"/>
    <property type="project" value="InterPro"/>
</dbReference>
<keyword evidence="1" id="KW-0129">CBS domain</keyword>
<dbReference type="InterPro" id="IPR027275">
    <property type="entry name" value="PRC-brl_dom"/>
</dbReference>
<evidence type="ECO:0000313" key="4">
    <source>
        <dbReference type="Proteomes" id="UP000251995"/>
    </source>
</evidence>
<dbReference type="PANTHER" id="PTHR43773">
    <property type="entry name" value="MAGNESIUM TRANSPORTER MGTE"/>
    <property type="match status" value="1"/>
</dbReference>
<dbReference type="InterPro" id="IPR011033">
    <property type="entry name" value="PRC_barrel-like_sf"/>
</dbReference>
<evidence type="ECO:0000313" key="3">
    <source>
        <dbReference type="EMBL" id="AXE39300.1"/>
    </source>
</evidence>
<dbReference type="SUPFAM" id="SSF158791">
    <property type="entry name" value="MgtE N-terminal domain-like"/>
    <property type="match status" value="1"/>
</dbReference>
<dbReference type="Pfam" id="PF05239">
    <property type="entry name" value="PRC"/>
    <property type="match status" value="1"/>
</dbReference>
<dbReference type="Pfam" id="PF00571">
    <property type="entry name" value="CBS"/>
    <property type="match status" value="2"/>
</dbReference>
<dbReference type="SUPFAM" id="SSF50346">
    <property type="entry name" value="PRC-barrel domain"/>
    <property type="match status" value="1"/>
</dbReference>
<dbReference type="PROSITE" id="PS51371">
    <property type="entry name" value="CBS"/>
    <property type="match status" value="2"/>
</dbReference>
<sequence>MNRSSSVFISRLRGLPVLDAAGDQVGKVRDVVIQMRTQGRAPRVRGLVVELFARRRIFVPMPRVHAIDAQQVMISGTVDTRVFSRRDAETLVVDDLFDRTFPREGAQVSIFDVAMSPVRSHDWEISEVALVPGGSRFSSLRKKAAGSVVVDWNEVPGLVMMRQQSTERTVAEMQDMKPADVARELHDMAPSRRAAVAKALDDDQLADAIEELPEDEQVSLISILDPERAADILEEMDPDDAADLVQDLPEPLAERLLARMRPEDAEDVRNLLVYEDFTAGAMMTPEPVVVGPDATVADALAKVRNEDITPALASMVFVCRPPLDTPSGRFLGIAHVQRLLREPPSSMVSSMLDTDLEPLATDTPVGAVSRYFAIYNLVVAPVVNVENELVGAVTVDDLLDHLLPADWRGDQMDGHLMEVARG</sequence>
<dbReference type="SUPFAM" id="SSF54631">
    <property type="entry name" value="CBS-domain pair"/>
    <property type="match status" value="1"/>
</dbReference>
<proteinExistence type="predicted"/>
<dbReference type="Pfam" id="PF26205">
    <property type="entry name" value="SH3_actinomycetes"/>
    <property type="match status" value="1"/>
</dbReference>
<keyword evidence="4" id="KW-1185">Reference proteome</keyword>
<name>A0A344UVK2_9ACTN</name>
<dbReference type="InterPro" id="IPR058838">
    <property type="entry name" value="SH3_actinomycetes"/>
</dbReference>
<feature type="domain" description="CBS" evidence="2">
    <location>
        <begin position="351"/>
        <end position="412"/>
    </location>
</feature>
<dbReference type="RefSeq" id="WP_114045196.1">
    <property type="nucleotide sequence ID" value="NZ_CP025198.1"/>
</dbReference>
<dbReference type="KEGG" id="acij:JS278_02148"/>
<dbReference type="SMART" id="SM00924">
    <property type="entry name" value="MgtE_N"/>
    <property type="match status" value="1"/>
</dbReference>
<dbReference type="CDD" id="cd04606">
    <property type="entry name" value="CBS_pair_Mg_transporter"/>
    <property type="match status" value="1"/>
</dbReference>
<dbReference type="Gene3D" id="1.25.60.10">
    <property type="entry name" value="MgtE N-terminal domain-like"/>
    <property type="match status" value="1"/>
</dbReference>
<evidence type="ECO:0000256" key="1">
    <source>
        <dbReference type="PROSITE-ProRule" id="PRU00703"/>
    </source>
</evidence>
<protein>
    <submittedName>
        <fullName evidence="3">Magnesium transporter MgtE</fullName>
    </submittedName>
</protein>
<evidence type="ECO:0000259" key="2">
    <source>
        <dbReference type="PROSITE" id="PS51371"/>
    </source>
</evidence>
<dbReference type="GO" id="GO:0015095">
    <property type="term" value="F:magnesium ion transmembrane transporter activity"/>
    <property type="evidence" value="ECO:0007669"/>
    <property type="project" value="InterPro"/>
</dbReference>
<dbReference type="InterPro" id="IPR006668">
    <property type="entry name" value="Mg_transptr_MgtE_intracell_dom"/>
</dbReference>
<dbReference type="PANTHER" id="PTHR43773:SF1">
    <property type="entry name" value="MAGNESIUM TRANSPORTER MGTE"/>
    <property type="match status" value="1"/>
</dbReference>
<dbReference type="OrthoDB" id="9764830at2"/>
<dbReference type="Pfam" id="PF03448">
    <property type="entry name" value="MgtE_N"/>
    <property type="match status" value="1"/>
</dbReference>
<accession>A0A344UVK2</accession>
<reference evidence="3 4" key="1">
    <citation type="submission" date="2017-12" db="EMBL/GenBank/DDBJ databases">
        <title>The whole genome sequence of the Acidipropionibacterium virtanenii sp. nov. type strain JS278.</title>
        <authorList>
            <person name="Laine P."/>
            <person name="Deptula P."/>
            <person name="Varmanen P."/>
            <person name="Auvinen P."/>
        </authorList>
    </citation>
    <scope>NUCLEOTIDE SEQUENCE [LARGE SCALE GENOMIC DNA]</scope>
    <source>
        <strain evidence="3 4">JS278</strain>
    </source>
</reference>
<gene>
    <name evidence="3" type="ORF">JS278_02148</name>
</gene>
<dbReference type="Gene3D" id="3.10.580.10">
    <property type="entry name" value="CBS-domain"/>
    <property type="match status" value="1"/>
</dbReference>
<dbReference type="Proteomes" id="UP000251995">
    <property type="component" value="Chromosome"/>
</dbReference>
<dbReference type="InterPro" id="IPR006669">
    <property type="entry name" value="MgtE_transporter"/>
</dbReference>
<dbReference type="Gene3D" id="2.30.30.240">
    <property type="entry name" value="PRC-barrel domain"/>
    <property type="match status" value="1"/>
</dbReference>